<protein>
    <submittedName>
        <fullName evidence="1">Uncharacterized protein</fullName>
    </submittedName>
</protein>
<sequence length="100" mass="11114">MQQAFRGNCLSLPNIWNGAEVSNLAEYPSKKDSKIGRLSMSTGEPNVEEMRVVIRANHVLNVHESVEELAISKDSFHIILTANMKTYCITGKSVPCLSTY</sequence>
<evidence type="ECO:0000313" key="2">
    <source>
        <dbReference type="Proteomes" id="UP000499080"/>
    </source>
</evidence>
<evidence type="ECO:0000313" key="1">
    <source>
        <dbReference type="EMBL" id="GBO41385.1"/>
    </source>
</evidence>
<keyword evidence="2" id="KW-1185">Reference proteome</keyword>
<dbReference type="EMBL" id="BGPR01067005">
    <property type="protein sequence ID" value="GBO41385.1"/>
    <property type="molecule type" value="Genomic_DNA"/>
</dbReference>
<organism evidence="1 2">
    <name type="scientific">Araneus ventricosus</name>
    <name type="common">Orbweaver spider</name>
    <name type="synonym">Epeira ventricosa</name>
    <dbReference type="NCBI Taxonomy" id="182803"/>
    <lineage>
        <taxon>Eukaryota</taxon>
        <taxon>Metazoa</taxon>
        <taxon>Ecdysozoa</taxon>
        <taxon>Arthropoda</taxon>
        <taxon>Chelicerata</taxon>
        <taxon>Arachnida</taxon>
        <taxon>Araneae</taxon>
        <taxon>Araneomorphae</taxon>
        <taxon>Entelegynae</taxon>
        <taxon>Araneoidea</taxon>
        <taxon>Araneidae</taxon>
        <taxon>Araneus</taxon>
    </lineage>
</organism>
<comment type="caution">
    <text evidence="1">The sequence shown here is derived from an EMBL/GenBank/DDBJ whole genome shotgun (WGS) entry which is preliminary data.</text>
</comment>
<name>A0A4Y2WVA8_ARAVE</name>
<reference evidence="1 2" key="1">
    <citation type="journal article" date="2019" name="Sci. Rep.">
        <title>Orb-weaving spider Araneus ventricosus genome elucidates the spidroin gene catalogue.</title>
        <authorList>
            <person name="Kono N."/>
            <person name="Nakamura H."/>
            <person name="Ohtoshi R."/>
            <person name="Moran D.A.P."/>
            <person name="Shinohara A."/>
            <person name="Yoshida Y."/>
            <person name="Fujiwara M."/>
            <person name="Mori M."/>
            <person name="Tomita M."/>
            <person name="Arakawa K."/>
        </authorList>
    </citation>
    <scope>NUCLEOTIDE SEQUENCE [LARGE SCALE GENOMIC DNA]</scope>
</reference>
<gene>
    <name evidence="1" type="ORF">AVEN_217210_1</name>
</gene>
<dbReference type="AlphaFoldDB" id="A0A4Y2WVA8"/>
<proteinExistence type="predicted"/>
<dbReference type="Proteomes" id="UP000499080">
    <property type="component" value="Unassembled WGS sequence"/>
</dbReference>
<accession>A0A4Y2WVA8</accession>